<dbReference type="OrthoDB" id="7250310at2759"/>
<dbReference type="GeneID" id="38127838"/>
<proteinExistence type="predicted"/>
<dbReference type="RefSeq" id="XP_026612725.1">
    <property type="nucleotide sequence ID" value="XM_026759483.1"/>
</dbReference>
<protein>
    <submittedName>
        <fullName evidence="2">Uncharacterized protein</fullName>
    </submittedName>
</protein>
<dbReference type="Proteomes" id="UP000215305">
    <property type="component" value="Unassembled WGS sequence"/>
</dbReference>
<dbReference type="VEuPathDB" id="FungiDB:CDV56_105864"/>
<reference evidence="2" key="1">
    <citation type="submission" date="2018-08" db="EMBL/GenBank/DDBJ databases">
        <title>Draft genome sequence of azole-resistant Aspergillus thermomutatus (Neosartorya pseudofischeri) strain HMR AF 39, isolated from a human nasal aspirate.</title>
        <authorList>
            <person name="Parent-Michaud M."/>
            <person name="Dufresne P.J."/>
            <person name="Fournier E."/>
            <person name="Martineau C."/>
            <person name="Moreira S."/>
            <person name="Perkins V."/>
            <person name="De Repentigny L."/>
            <person name="Dufresne S.F."/>
        </authorList>
    </citation>
    <scope>NUCLEOTIDE SEQUENCE [LARGE SCALE GENOMIC DNA]</scope>
    <source>
        <strain evidence="2">HMR AF 39</strain>
    </source>
</reference>
<dbReference type="AlphaFoldDB" id="A0A397GLN3"/>
<feature type="region of interest" description="Disordered" evidence="1">
    <location>
        <begin position="55"/>
        <end position="78"/>
    </location>
</feature>
<evidence type="ECO:0000313" key="2">
    <source>
        <dbReference type="EMBL" id="RHZ50386.1"/>
    </source>
</evidence>
<organism evidence="2 3">
    <name type="scientific">Aspergillus thermomutatus</name>
    <name type="common">Neosartorya pseudofischeri</name>
    <dbReference type="NCBI Taxonomy" id="41047"/>
    <lineage>
        <taxon>Eukaryota</taxon>
        <taxon>Fungi</taxon>
        <taxon>Dikarya</taxon>
        <taxon>Ascomycota</taxon>
        <taxon>Pezizomycotina</taxon>
        <taxon>Eurotiomycetes</taxon>
        <taxon>Eurotiomycetidae</taxon>
        <taxon>Eurotiales</taxon>
        <taxon>Aspergillaceae</taxon>
        <taxon>Aspergillus</taxon>
        <taxon>Aspergillus subgen. Fumigati</taxon>
    </lineage>
</organism>
<gene>
    <name evidence="2" type="ORF">CDV56_105864</name>
</gene>
<dbReference type="EMBL" id="NKHU02000161">
    <property type="protein sequence ID" value="RHZ50386.1"/>
    <property type="molecule type" value="Genomic_DNA"/>
</dbReference>
<evidence type="ECO:0000256" key="1">
    <source>
        <dbReference type="SAM" id="MobiDB-lite"/>
    </source>
</evidence>
<comment type="caution">
    <text evidence="2">The sequence shown here is derived from an EMBL/GenBank/DDBJ whole genome shotgun (WGS) entry which is preliminary data.</text>
</comment>
<name>A0A397GLN3_ASPTH</name>
<evidence type="ECO:0000313" key="3">
    <source>
        <dbReference type="Proteomes" id="UP000215305"/>
    </source>
</evidence>
<sequence length="160" mass="17367">MPAQHELRRPGLCVHEGAVVPFGTAMKGSDCISSDRPWRPSINIFNGQHCMFTKPRSEPPSSAKHAVTPTSQAAHQTTPTMAATEELTPARNVRRISFWTAMFVPPNTSFDGTNYVTSVRPDRTPGMSLSGKKCVYGKSSNCLPGSIFDGTECVSSQTHL</sequence>
<accession>A0A397GLN3</accession>
<feature type="compositionally biased region" description="Polar residues" evidence="1">
    <location>
        <begin position="68"/>
        <end position="78"/>
    </location>
</feature>
<keyword evidence="3" id="KW-1185">Reference proteome</keyword>
<dbReference type="STRING" id="41047.A0A397GLN3"/>